<sequence>MTRVTPARGFSLIELAVVLVVLGTIAVAAWRLVPLALEAGTGGDRAASRLAGLQSAVEGFVLRRHRLPCPDSDGDGAEDCGGDAIGRVPWQSLGVDPPDAPVRYGADTGGSDLTALPAATAYTPELPRTHDDPVNGLDFCRNLLDRAPDSGLTIGAHDTVAAYALAHPGDDGRYQGLNAAAGFELPGQRRDGDNDDRVIAVGPAELAGKLGCTRRLARSNIAARAAFAAYDLDRVAGYEGHNKAGSAPVRIDAGMYLRFRDLALHVRRGNEIMAGVRVAIAGVSLANAIGTSASAIALAATSKGSLSAPIAAAVVGIGAAAAQVAAASVQVGLAVDKVATAEENICNAIRFAEQVKFEDAAADPDDPRRGRELIARIGLGGVASCNGIGFDDAGDARHRFESAVNEDSGGLLP</sequence>
<protein>
    <recommendedName>
        <fullName evidence="3">Prepilin-type N-terminal cleavage/methylation domain-containing protein</fullName>
    </recommendedName>
</protein>
<accession>A0A5B8R6U3</accession>
<name>A0A5B8R6U3_9ZZZZ</name>
<keyword evidence="1" id="KW-0472">Membrane</keyword>
<organism evidence="2">
    <name type="scientific">uncultured organism</name>
    <dbReference type="NCBI Taxonomy" id="155900"/>
    <lineage>
        <taxon>unclassified sequences</taxon>
        <taxon>environmental samples</taxon>
    </lineage>
</organism>
<evidence type="ECO:0008006" key="3">
    <source>
        <dbReference type="Google" id="ProtNLM"/>
    </source>
</evidence>
<gene>
    <name evidence="2" type="ORF">KBTEX_00474</name>
</gene>
<keyword evidence="1" id="KW-1133">Transmembrane helix</keyword>
<dbReference type="NCBIfam" id="TIGR02532">
    <property type="entry name" value="IV_pilin_GFxxxE"/>
    <property type="match status" value="1"/>
</dbReference>
<dbReference type="InterPro" id="IPR012902">
    <property type="entry name" value="N_methyl_site"/>
</dbReference>
<proteinExistence type="predicted"/>
<dbReference type="Pfam" id="PF07963">
    <property type="entry name" value="N_methyl"/>
    <property type="match status" value="1"/>
</dbReference>
<dbReference type="AlphaFoldDB" id="A0A5B8R6U3"/>
<dbReference type="EMBL" id="MN079080">
    <property type="protein sequence ID" value="QEA04171.1"/>
    <property type="molecule type" value="Genomic_DNA"/>
</dbReference>
<dbReference type="SUPFAM" id="SSF54523">
    <property type="entry name" value="Pili subunits"/>
    <property type="match status" value="1"/>
</dbReference>
<dbReference type="PROSITE" id="PS00409">
    <property type="entry name" value="PROKAR_NTER_METHYL"/>
    <property type="match status" value="1"/>
</dbReference>
<reference evidence="2" key="1">
    <citation type="submission" date="2019-06" db="EMBL/GenBank/DDBJ databases">
        <authorList>
            <person name="Murdoch R.W."/>
            <person name="Fathepure B."/>
        </authorList>
    </citation>
    <scope>NUCLEOTIDE SEQUENCE</scope>
</reference>
<keyword evidence="1" id="KW-0812">Transmembrane</keyword>
<evidence type="ECO:0000313" key="2">
    <source>
        <dbReference type="EMBL" id="QEA04171.1"/>
    </source>
</evidence>
<dbReference type="InterPro" id="IPR045584">
    <property type="entry name" value="Pilin-like"/>
</dbReference>
<evidence type="ECO:0000256" key="1">
    <source>
        <dbReference type="SAM" id="Phobius"/>
    </source>
</evidence>
<feature type="transmembrane region" description="Helical" evidence="1">
    <location>
        <begin position="12"/>
        <end position="33"/>
    </location>
</feature>